<proteinExistence type="predicted"/>
<comment type="caution">
    <text evidence="1">The sequence shown here is derived from an EMBL/GenBank/DDBJ whole genome shotgun (WGS) entry which is preliminary data.</text>
</comment>
<dbReference type="EMBL" id="BGZK01000505">
    <property type="protein sequence ID" value="GBP47609.1"/>
    <property type="molecule type" value="Genomic_DNA"/>
</dbReference>
<dbReference type="Proteomes" id="UP000299102">
    <property type="component" value="Unassembled WGS sequence"/>
</dbReference>
<organism evidence="1 2">
    <name type="scientific">Eumeta variegata</name>
    <name type="common">Bagworm moth</name>
    <name type="synonym">Eumeta japonica</name>
    <dbReference type="NCBI Taxonomy" id="151549"/>
    <lineage>
        <taxon>Eukaryota</taxon>
        <taxon>Metazoa</taxon>
        <taxon>Ecdysozoa</taxon>
        <taxon>Arthropoda</taxon>
        <taxon>Hexapoda</taxon>
        <taxon>Insecta</taxon>
        <taxon>Pterygota</taxon>
        <taxon>Neoptera</taxon>
        <taxon>Endopterygota</taxon>
        <taxon>Lepidoptera</taxon>
        <taxon>Glossata</taxon>
        <taxon>Ditrysia</taxon>
        <taxon>Tineoidea</taxon>
        <taxon>Psychidae</taxon>
        <taxon>Oiketicinae</taxon>
        <taxon>Eumeta</taxon>
    </lineage>
</organism>
<protein>
    <submittedName>
        <fullName evidence="1">Uncharacterized protein</fullName>
    </submittedName>
</protein>
<dbReference type="AlphaFoldDB" id="A0A4C1WAR8"/>
<accession>A0A4C1WAR8</accession>
<sequence>MLLNETQRYFKPNLTPFILQGAGEPAPRKSDNNTLYVVGTTFTVLMSPLSWGTSIPSSLSRQYTTHSVLDRSANQTFGYAKRYNIFVLALSRIPRGVF</sequence>
<reference evidence="1 2" key="1">
    <citation type="journal article" date="2019" name="Commun. Biol.">
        <title>The bagworm genome reveals a unique fibroin gene that provides high tensile strength.</title>
        <authorList>
            <person name="Kono N."/>
            <person name="Nakamura H."/>
            <person name="Ohtoshi R."/>
            <person name="Tomita M."/>
            <person name="Numata K."/>
            <person name="Arakawa K."/>
        </authorList>
    </citation>
    <scope>NUCLEOTIDE SEQUENCE [LARGE SCALE GENOMIC DNA]</scope>
</reference>
<keyword evidence="2" id="KW-1185">Reference proteome</keyword>
<name>A0A4C1WAR8_EUMVA</name>
<evidence type="ECO:0000313" key="1">
    <source>
        <dbReference type="EMBL" id="GBP47609.1"/>
    </source>
</evidence>
<evidence type="ECO:0000313" key="2">
    <source>
        <dbReference type="Proteomes" id="UP000299102"/>
    </source>
</evidence>
<gene>
    <name evidence="1" type="ORF">EVAR_30323_1</name>
</gene>